<feature type="transmembrane region" description="Helical" evidence="1">
    <location>
        <begin position="12"/>
        <end position="32"/>
    </location>
</feature>
<keyword evidence="1" id="KW-0812">Transmembrane</keyword>
<keyword evidence="3" id="KW-1185">Reference proteome</keyword>
<dbReference type="Proteomes" id="UP000321479">
    <property type="component" value="Chromosome"/>
</dbReference>
<proteinExistence type="predicted"/>
<feature type="transmembrane region" description="Helical" evidence="1">
    <location>
        <begin position="85"/>
        <end position="102"/>
    </location>
</feature>
<dbReference type="EMBL" id="CP042436">
    <property type="protein sequence ID" value="QEC62656.1"/>
    <property type="molecule type" value="Genomic_DNA"/>
</dbReference>
<dbReference type="AlphaFoldDB" id="A0A5B8UW38"/>
<gene>
    <name evidence="2" type="ORF">FRZ54_08670</name>
</gene>
<protein>
    <submittedName>
        <fullName evidence="2">Uncharacterized protein</fullName>
    </submittedName>
</protein>
<dbReference type="RefSeq" id="WP_147031233.1">
    <property type="nucleotide sequence ID" value="NZ_CP042436.1"/>
</dbReference>
<keyword evidence="1" id="KW-0472">Membrane</keyword>
<evidence type="ECO:0000256" key="1">
    <source>
        <dbReference type="SAM" id="Phobius"/>
    </source>
</evidence>
<accession>A0A5B8UW38</accession>
<organism evidence="2 3">
    <name type="scientific">Mucilaginibacter ginsenosidivorans</name>
    <dbReference type="NCBI Taxonomy" id="398053"/>
    <lineage>
        <taxon>Bacteria</taxon>
        <taxon>Pseudomonadati</taxon>
        <taxon>Bacteroidota</taxon>
        <taxon>Sphingobacteriia</taxon>
        <taxon>Sphingobacteriales</taxon>
        <taxon>Sphingobacteriaceae</taxon>
        <taxon>Mucilaginibacter</taxon>
    </lineage>
</organism>
<dbReference type="OrthoDB" id="798489at2"/>
<evidence type="ECO:0000313" key="3">
    <source>
        <dbReference type="Proteomes" id="UP000321479"/>
    </source>
</evidence>
<name>A0A5B8UW38_9SPHI</name>
<evidence type="ECO:0000313" key="2">
    <source>
        <dbReference type="EMBL" id="QEC62656.1"/>
    </source>
</evidence>
<keyword evidence="1" id="KW-1133">Transmembrane helix</keyword>
<feature type="transmembrane region" description="Helical" evidence="1">
    <location>
        <begin position="143"/>
        <end position="165"/>
    </location>
</feature>
<feature type="transmembrane region" description="Helical" evidence="1">
    <location>
        <begin position="44"/>
        <end position="65"/>
    </location>
</feature>
<feature type="transmembrane region" description="Helical" evidence="1">
    <location>
        <begin position="109"/>
        <end position="128"/>
    </location>
</feature>
<sequence>MDKNFFVYLQQLELMGFFSGYAIIYSIILFLADTRPLQGKFTKRLVALLPFSYALVGILFLGFLFKKLYPDYSIEHIKQAIQRPWLITWALLAILFWIPAVSKKKALSLVHSLVFFFFLVSDLFVQLSSSSVNSDIIKNDMKVYAASIVLNIAALFFLALVYPLFSRSNKRASA</sequence>
<dbReference type="KEGG" id="mgin:FRZ54_08670"/>
<reference evidence="2 3" key="1">
    <citation type="journal article" date="2017" name="Curr. Microbiol.">
        <title>Mucilaginibacter ginsenosidivorans sp. nov., Isolated from Soil of Ginseng Field.</title>
        <authorList>
            <person name="Kim M.M."/>
            <person name="Siddiqi M.Z."/>
            <person name="Im W.T."/>
        </authorList>
    </citation>
    <scope>NUCLEOTIDE SEQUENCE [LARGE SCALE GENOMIC DNA]</scope>
    <source>
        <strain evidence="2 3">Gsoil 3017</strain>
    </source>
</reference>